<dbReference type="Gramene" id="mRNA:HanXRQr2_Chr09g0362361">
    <property type="protein sequence ID" value="CDS:HanXRQr2_Chr09g0362361.1"/>
    <property type="gene ID" value="HanXRQr2_Chr09g0362361"/>
</dbReference>
<reference evidence="1" key="2">
    <citation type="submission" date="2020-06" db="EMBL/GenBank/DDBJ databases">
        <title>Helianthus annuus Genome sequencing and assembly Release 2.</title>
        <authorList>
            <person name="Gouzy J."/>
            <person name="Langlade N."/>
            <person name="Munos S."/>
        </authorList>
    </citation>
    <scope>NUCLEOTIDE SEQUENCE</scope>
    <source>
        <tissue evidence="1">Leaves</tissue>
    </source>
</reference>
<gene>
    <name evidence="1" type="ORF">HanXRQr2_Chr09g0362361</name>
</gene>
<dbReference type="EMBL" id="MNCJ02000324">
    <property type="protein sequence ID" value="KAF5788719.1"/>
    <property type="molecule type" value="Genomic_DNA"/>
</dbReference>
<sequence>MKLAQSIVQEDAEVVNHAIGKPYKTMMWPATKQTMIVPLLKELLDNSLKDLQFLMYDPVTGQAVIVSDNVEYKFLDTRDLMCFGENDIKFLEKTQIKSDPQYEVCAKSWTGAVA</sequence>
<organism evidence="1 2">
    <name type="scientific">Helianthus annuus</name>
    <name type="common">Common sunflower</name>
    <dbReference type="NCBI Taxonomy" id="4232"/>
    <lineage>
        <taxon>Eukaryota</taxon>
        <taxon>Viridiplantae</taxon>
        <taxon>Streptophyta</taxon>
        <taxon>Embryophyta</taxon>
        <taxon>Tracheophyta</taxon>
        <taxon>Spermatophyta</taxon>
        <taxon>Magnoliopsida</taxon>
        <taxon>eudicotyledons</taxon>
        <taxon>Gunneridae</taxon>
        <taxon>Pentapetalae</taxon>
        <taxon>asterids</taxon>
        <taxon>campanulids</taxon>
        <taxon>Asterales</taxon>
        <taxon>Asteraceae</taxon>
        <taxon>Asteroideae</taxon>
        <taxon>Heliantheae alliance</taxon>
        <taxon>Heliantheae</taxon>
        <taxon>Helianthus</taxon>
    </lineage>
</organism>
<keyword evidence="2" id="KW-1185">Reference proteome</keyword>
<dbReference type="AlphaFoldDB" id="A0A9K3N6I3"/>
<name>A0A9K3N6I3_HELAN</name>
<reference evidence="1" key="1">
    <citation type="journal article" date="2017" name="Nature">
        <title>The sunflower genome provides insights into oil metabolism, flowering and Asterid evolution.</title>
        <authorList>
            <person name="Badouin H."/>
            <person name="Gouzy J."/>
            <person name="Grassa C.J."/>
            <person name="Murat F."/>
            <person name="Staton S.E."/>
            <person name="Cottret L."/>
            <person name="Lelandais-Briere C."/>
            <person name="Owens G.L."/>
            <person name="Carrere S."/>
            <person name="Mayjonade B."/>
            <person name="Legrand L."/>
            <person name="Gill N."/>
            <person name="Kane N.C."/>
            <person name="Bowers J.E."/>
            <person name="Hubner S."/>
            <person name="Bellec A."/>
            <person name="Berard A."/>
            <person name="Berges H."/>
            <person name="Blanchet N."/>
            <person name="Boniface M.C."/>
            <person name="Brunel D."/>
            <person name="Catrice O."/>
            <person name="Chaidir N."/>
            <person name="Claudel C."/>
            <person name="Donnadieu C."/>
            <person name="Faraut T."/>
            <person name="Fievet G."/>
            <person name="Helmstetter N."/>
            <person name="King M."/>
            <person name="Knapp S.J."/>
            <person name="Lai Z."/>
            <person name="Le Paslier M.C."/>
            <person name="Lippi Y."/>
            <person name="Lorenzon L."/>
            <person name="Mandel J.R."/>
            <person name="Marage G."/>
            <person name="Marchand G."/>
            <person name="Marquand E."/>
            <person name="Bret-Mestries E."/>
            <person name="Morien E."/>
            <person name="Nambeesan S."/>
            <person name="Nguyen T."/>
            <person name="Pegot-Espagnet P."/>
            <person name="Pouilly N."/>
            <person name="Raftis F."/>
            <person name="Sallet E."/>
            <person name="Schiex T."/>
            <person name="Thomas J."/>
            <person name="Vandecasteele C."/>
            <person name="Vares D."/>
            <person name="Vear F."/>
            <person name="Vautrin S."/>
            <person name="Crespi M."/>
            <person name="Mangin B."/>
            <person name="Burke J.M."/>
            <person name="Salse J."/>
            <person name="Munos S."/>
            <person name="Vincourt P."/>
            <person name="Rieseberg L.H."/>
            <person name="Langlade N.B."/>
        </authorList>
    </citation>
    <scope>NUCLEOTIDE SEQUENCE</scope>
    <source>
        <tissue evidence="1">Leaves</tissue>
    </source>
</reference>
<proteinExistence type="predicted"/>
<comment type="caution">
    <text evidence="1">The sequence shown here is derived from an EMBL/GenBank/DDBJ whole genome shotgun (WGS) entry which is preliminary data.</text>
</comment>
<evidence type="ECO:0000313" key="2">
    <source>
        <dbReference type="Proteomes" id="UP000215914"/>
    </source>
</evidence>
<protein>
    <submittedName>
        <fullName evidence="1">Uncharacterized protein</fullName>
    </submittedName>
</protein>
<dbReference type="Proteomes" id="UP000215914">
    <property type="component" value="Unassembled WGS sequence"/>
</dbReference>
<accession>A0A9K3N6I3</accession>
<evidence type="ECO:0000313" key="1">
    <source>
        <dbReference type="EMBL" id="KAF5788719.1"/>
    </source>
</evidence>